<dbReference type="RefSeq" id="WP_342690281.1">
    <property type="nucleotide sequence ID" value="NZ_JBCGDP010000001.1"/>
</dbReference>
<keyword evidence="2" id="KW-1185">Reference proteome</keyword>
<name>A0ABU9NIJ5_9FLAO</name>
<sequence>MKYLSVLFFLILTSCKNDLNNKILLKDSNDSINTKLEDTVDFKKNSLESEECLKVLYEIVKTSSLNNPFKKELKIDIESIDESKLTLRLFMNAVGSENSENNIGWLVIDPINKKIFDITNDIEEPESLNFKKEVWNEMIKCYFENNKMYFVNDINELKNWNCIEKGGDMSNGFVTICNSNFSIGNLHQYLKKEKYEDGYLLLDNIPKRDTIYKKNNVDINYKIINSKKIVIELSFSGGVTEFNLSETNGKTQVLKTIFPD</sequence>
<proteinExistence type="predicted"/>
<dbReference type="PROSITE" id="PS51257">
    <property type="entry name" value="PROKAR_LIPOPROTEIN"/>
    <property type="match status" value="1"/>
</dbReference>
<evidence type="ECO:0000313" key="1">
    <source>
        <dbReference type="EMBL" id="MEM0575139.1"/>
    </source>
</evidence>
<protein>
    <recommendedName>
        <fullName evidence="3">Lipoprotein</fullName>
    </recommendedName>
</protein>
<dbReference type="EMBL" id="JBCGDP010000001">
    <property type="protein sequence ID" value="MEM0575139.1"/>
    <property type="molecule type" value="Genomic_DNA"/>
</dbReference>
<gene>
    <name evidence="1" type="ORF">WFZ86_01410</name>
</gene>
<dbReference type="Proteomes" id="UP001468798">
    <property type="component" value="Unassembled WGS sequence"/>
</dbReference>
<reference evidence="1 2" key="1">
    <citation type="submission" date="2024-03" db="EMBL/GenBank/DDBJ databases">
        <title>Two novel species of the genus Flavobacterium exhibiting potentially degradation of complex polysaccharides.</title>
        <authorList>
            <person name="Lian X."/>
        </authorList>
    </citation>
    <scope>NUCLEOTIDE SEQUENCE [LARGE SCALE GENOMIC DNA]</scope>
    <source>
        <strain evidence="1 2">N6</strain>
    </source>
</reference>
<organism evidence="1 2">
    <name type="scientific">Flavobacterium polysaccharolyticum</name>
    <dbReference type="NCBI Taxonomy" id="3133148"/>
    <lineage>
        <taxon>Bacteria</taxon>
        <taxon>Pseudomonadati</taxon>
        <taxon>Bacteroidota</taxon>
        <taxon>Flavobacteriia</taxon>
        <taxon>Flavobacteriales</taxon>
        <taxon>Flavobacteriaceae</taxon>
        <taxon>Flavobacterium</taxon>
    </lineage>
</organism>
<accession>A0ABU9NIJ5</accession>
<evidence type="ECO:0008006" key="3">
    <source>
        <dbReference type="Google" id="ProtNLM"/>
    </source>
</evidence>
<evidence type="ECO:0000313" key="2">
    <source>
        <dbReference type="Proteomes" id="UP001468798"/>
    </source>
</evidence>
<comment type="caution">
    <text evidence="1">The sequence shown here is derived from an EMBL/GenBank/DDBJ whole genome shotgun (WGS) entry which is preliminary data.</text>
</comment>